<keyword evidence="2 7" id="KW-0540">Nuclease</keyword>
<name>A0A1T4KNN3_9FUSO</name>
<dbReference type="Gene3D" id="3.40.390.30">
    <property type="entry name" value="Metalloproteases ('zincins'), catalytic domain"/>
    <property type="match status" value="1"/>
</dbReference>
<dbReference type="PROSITE" id="PS01306">
    <property type="entry name" value="UPF0054"/>
    <property type="match status" value="1"/>
</dbReference>
<evidence type="ECO:0000256" key="1">
    <source>
        <dbReference type="ARBA" id="ARBA00010875"/>
    </source>
</evidence>
<dbReference type="GO" id="GO:0004222">
    <property type="term" value="F:metalloendopeptidase activity"/>
    <property type="evidence" value="ECO:0007669"/>
    <property type="project" value="InterPro"/>
</dbReference>
<proteinExistence type="inferred from homology"/>
<dbReference type="PANTHER" id="PTHR46986">
    <property type="entry name" value="ENDORIBONUCLEASE YBEY, CHLOROPLASTIC"/>
    <property type="match status" value="1"/>
</dbReference>
<dbReference type="NCBIfam" id="TIGR00043">
    <property type="entry name" value="rRNA maturation RNase YbeY"/>
    <property type="match status" value="1"/>
</dbReference>
<dbReference type="GO" id="GO:0005737">
    <property type="term" value="C:cytoplasm"/>
    <property type="evidence" value="ECO:0007669"/>
    <property type="project" value="UniProtKB-SubCell"/>
</dbReference>
<dbReference type="Pfam" id="PF02130">
    <property type="entry name" value="YbeY"/>
    <property type="match status" value="1"/>
</dbReference>
<reference evidence="8 9" key="1">
    <citation type="submission" date="2017-02" db="EMBL/GenBank/DDBJ databases">
        <authorList>
            <person name="Peterson S.W."/>
        </authorList>
    </citation>
    <scope>NUCLEOTIDE SEQUENCE [LARGE SCALE GENOMIC DNA]</scope>
    <source>
        <strain evidence="8 9">ATCC 700028</strain>
    </source>
</reference>
<dbReference type="AlphaFoldDB" id="A0A1T4KNN3"/>
<dbReference type="RefSeq" id="WP_078693049.1">
    <property type="nucleotide sequence ID" value="NZ_FUWX01000005.1"/>
</dbReference>
<evidence type="ECO:0000313" key="8">
    <source>
        <dbReference type="EMBL" id="SJZ44022.1"/>
    </source>
</evidence>
<keyword evidence="6 7" id="KW-0862">Zinc</keyword>
<dbReference type="HAMAP" id="MF_00009">
    <property type="entry name" value="Endoribonucl_YbeY"/>
    <property type="match status" value="1"/>
</dbReference>
<accession>A0A1T4KNN3</accession>
<comment type="function">
    <text evidence="7">Single strand-specific metallo-endoribonuclease involved in late-stage 70S ribosome quality control and in maturation of the 3' terminus of the 16S rRNA.</text>
</comment>
<dbReference type="STRING" id="180163.SAMN02745174_00515"/>
<evidence type="ECO:0000313" key="9">
    <source>
        <dbReference type="Proteomes" id="UP000191153"/>
    </source>
</evidence>
<feature type="binding site" evidence="7">
    <location>
        <position position="122"/>
    </location>
    <ligand>
        <name>Zn(2+)</name>
        <dbReference type="ChEBI" id="CHEBI:29105"/>
        <note>catalytic</note>
    </ligand>
</feature>
<keyword evidence="5 7" id="KW-0378">Hydrolase</keyword>
<dbReference type="GO" id="GO:0006364">
    <property type="term" value="P:rRNA processing"/>
    <property type="evidence" value="ECO:0007669"/>
    <property type="project" value="UniProtKB-UniRule"/>
</dbReference>
<evidence type="ECO:0000256" key="4">
    <source>
        <dbReference type="ARBA" id="ARBA00022759"/>
    </source>
</evidence>
<keyword evidence="3 7" id="KW-0479">Metal-binding</keyword>
<dbReference type="GO" id="GO:0004521">
    <property type="term" value="F:RNA endonuclease activity"/>
    <property type="evidence" value="ECO:0007669"/>
    <property type="project" value="UniProtKB-UniRule"/>
</dbReference>
<keyword evidence="7" id="KW-0698">rRNA processing</keyword>
<dbReference type="EMBL" id="FUWX01000005">
    <property type="protein sequence ID" value="SJZ44022.1"/>
    <property type="molecule type" value="Genomic_DNA"/>
</dbReference>
<feature type="binding site" evidence="7">
    <location>
        <position position="126"/>
    </location>
    <ligand>
        <name>Zn(2+)</name>
        <dbReference type="ChEBI" id="CHEBI:29105"/>
        <note>catalytic</note>
    </ligand>
</feature>
<feature type="binding site" evidence="7">
    <location>
        <position position="132"/>
    </location>
    <ligand>
        <name>Zn(2+)</name>
        <dbReference type="ChEBI" id="CHEBI:29105"/>
        <note>catalytic</note>
    </ligand>
</feature>
<evidence type="ECO:0000256" key="5">
    <source>
        <dbReference type="ARBA" id="ARBA00022801"/>
    </source>
</evidence>
<gene>
    <name evidence="7" type="primary">ybeY</name>
    <name evidence="8" type="ORF">SAMN02745174_00515</name>
</gene>
<sequence length="157" mass="18483">MEIVLDLSIEIEGYEERLTENEIEAYVKKVLEEEMYVEEDNKPVYLSVAMVGNEDIQNINRDYRGKDQPTDVISFAYHETGDFDIGPYDTLGDIVISLERVEDQAKDYNHSFEREFYYVLTHGILHLLGFDHIEEADKIEMRAKEEEILTRFGYTRD</sequence>
<evidence type="ECO:0000256" key="3">
    <source>
        <dbReference type="ARBA" id="ARBA00022723"/>
    </source>
</evidence>
<organism evidence="8 9">
    <name type="scientific">Cetobacterium ceti</name>
    <dbReference type="NCBI Taxonomy" id="180163"/>
    <lineage>
        <taxon>Bacteria</taxon>
        <taxon>Fusobacteriati</taxon>
        <taxon>Fusobacteriota</taxon>
        <taxon>Fusobacteriia</taxon>
        <taxon>Fusobacteriales</taxon>
        <taxon>Fusobacteriaceae</taxon>
        <taxon>Cetobacterium</taxon>
    </lineage>
</organism>
<evidence type="ECO:0000256" key="2">
    <source>
        <dbReference type="ARBA" id="ARBA00022722"/>
    </source>
</evidence>
<keyword evidence="7" id="KW-0963">Cytoplasm</keyword>
<dbReference type="InterPro" id="IPR002036">
    <property type="entry name" value="YbeY"/>
</dbReference>
<dbReference type="PANTHER" id="PTHR46986:SF1">
    <property type="entry name" value="ENDORIBONUCLEASE YBEY, CHLOROPLASTIC"/>
    <property type="match status" value="1"/>
</dbReference>
<keyword evidence="9" id="KW-1185">Reference proteome</keyword>
<comment type="similarity">
    <text evidence="1 7">Belongs to the endoribonuclease YbeY family.</text>
</comment>
<dbReference type="OrthoDB" id="9807740at2"/>
<comment type="subcellular location">
    <subcellularLocation>
        <location evidence="7">Cytoplasm</location>
    </subcellularLocation>
</comment>
<protein>
    <recommendedName>
        <fullName evidence="7">Endoribonuclease YbeY</fullName>
        <ecNumber evidence="7">3.1.-.-</ecNumber>
    </recommendedName>
</protein>
<dbReference type="GO" id="GO:0008270">
    <property type="term" value="F:zinc ion binding"/>
    <property type="evidence" value="ECO:0007669"/>
    <property type="project" value="UniProtKB-UniRule"/>
</dbReference>
<dbReference type="InterPro" id="IPR020549">
    <property type="entry name" value="YbeY_CS"/>
</dbReference>
<dbReference type="EC" id="3.1.-.-" evidence="7"/>
<comment type="cofactor">
    <cofactor evidence="7">
        <name>Zn(2+)</name>
        <dbReference type="ChEBI" id="CHEBI:29105"/>
    </cofactor>
    <text evidence="7">Binds 1 zinc ion.</text>
</comment>
<keyword evidence="4 7" id="KW-0255">Endonuclease</keyword>
<evidence type="ECO:0000256" key="7">
    <source>
        <dbReference type="HAMAP-Rule" id="MF_00009"/>
    </source>
</evidence>
<dbReference type="SUPFAM" id="SSF55486">
    <property type="entry name" value="Metalloproteases ('zincins'), catalytic domain"/>
    <property type="match status" value="1"/>
</dbReference>
<dbReference type="Proteomes" id="UP000191153">
    <property type="component" value="Unassembled WGS sequence"/>
</dbReference>
<dbReference type="InterPro" id="IPR023091">
    <property type="entry name" value="MetalPrtase_cat_dom_sf_prd"/>
</dbReference>
<evidence type="ECO:0000256" key="6">
    <source>
        <dbReference type="ARBA" id="ARBA00022833"/>
    </source>
</evidence>
<keyword evidence="7" id="KW-0690">Ribosome biogenesis</keyword>